<accession>A0ABP8VSX6</accession>
<dbReference type="Gene3D" id="1.10.10.10">
    <property type="entry name" value="Winged helix-like DNA-binding domain superfamily/Winged helix DNA-binding domain"/>
    <property type="match status" value="1"/>
</dbReference>
<dbReference type="InterPro" id="IPR003018">
    <property type="entry name" value="GAF"/>
</dbReference>
<dbReference type="RefSeq" id="WP_345262521.1">
    <property type="nucleotide sequence ID" value="NZ_BAABIM010000001.1"/>
</dbReference>
<reference evidence="5" key="1">
    <citation type="journal article" date="2019" name="Int. J. Syst. Evol. Microbiol.">
        <title>The Global Catalogue of Microorganisms (GCM) 10K type strain sequencing project: providing services to taxonomists for standard genome sequencing and annotation.</title>
        <authorList>
            <consortium name="The Broad Institute Genomics Platform"/>
            <consortium name="The Broad Institute Genome Sequencing Center for Infectious Disease"/>
            <person name="Wu L."/>
            <person name="Ma J."/>
        </authorList>
    </citation>
    <scope>NUCLEOTIDE SEQUENCE [LARGE SCALE GENOMIC DNA]</scope>
    <source>
        <strain evidence="5">JCM 18127</strain>
    </source>
</reference>
<feature type="domain" description="ANTAR" evidence="3">
    <location>
        <begin position="179"/>
        <end position="234"/>
    </location>
</feature>
<comment type="caution">
    <text evidence="4">The sequence shown here is derived from an EMBL/GenBank/DDBJ whole genome shotgun (WGS) entry which is preliminary data.</text>
</comment>
<organism evidence="4 5">
    <name type="scientific">Nocardioides nanhaiensis</name>
    <dbReference type="NCBI Taxonomy" id="1476871"/>
    <lineage>
        <taxon>Bacteria</taxon>
        <taxon>Bacillati</taxon>
        <taxon>Actinomycetota</taxon>
        <taxon>Actinomycetes</taxon>
        <taxon>Propionibacteriales</taxon>
        <taxon>Nocardioidaceae</taxon>
        <taxon>Nocardioides</taxon>
    </lineage>
</organism>
<dbReference type="SUPFAM" id="SSF55781">
    <property type="entry name" value="GAF domain-like"/>
    <property type="match status" value="1"/>
</dbReference>
<evidence type="ECO:0000313" key="4">
    <source>
        <dbReference type="EMBL" id="GAA4671800.1"/>
    </source>
</evidence>
<evidence type="ECO:0000256" key="2">
    <source>
        <dbReference type="ARBA" id="ARBA00023163"/>
    </source>
</evidence>
<dbReference type="Gene3D" id="3.30.450.40">
    <property type="match status" value="1"/>
</dbReference>
<dbReference type="InterPro" id="IPR012074">
    <property type="entry name" value="GAF_ANTAR"/>
</dbReference>
<keyword evidence="5" id="KW-1185">Reference proteome</keyword>
<dbReference type="Pfam" id="PF03861">
    <property type="entry name" value="ANTAR"/>
    <property type="match status" value="1"/>
</dbReference>
<sequence length="254" mass="26837">MSPSFDVVRAELESAVAGAGHGNAAADQLCMACVGLFGVDGAAVSVVHRGVSQGTFGASDDASRRVDEYQFTYGEGPCLDAVATGRTILVPDLEDPQESRWPGFARAALGGGIRGVFALPVVVTSVRIGALDLFRSDPGPLLDEQLVGALLAAQMASLVLLQTWAGEDDLDGRLLRDGEEAWGDLAEADRIEVYQATGMLIAQLGVDAGEALLRMRAHAVATGQTASEVAWAIIERRLVLDADPRPEGRERRRL</sequence>
<dbReference type="InterPro" id="IPR005561">
    <property type="entry name" value="ANTAR"/>
</dbReference>
<evidence type="ECO:0000259" key="3">
    <source>
        <dbReference type="SMART" id="SM01012"/>
    </source>
</evidence>
<name>A0ABP8VSX6_9ACTN</name>
<evidence type="ECO:0000313" key="5">
    <source>
        <dbReference type="Proteomes" id="UP001500621"/>
    </source>
</evidence>
<keyword evidence="1" id="KW-0805">Transcription regulation</keyword>
<evidence type="ECO:0000256" key="1">
    <source>
        <dbReference type="ARBA" id="ARBA00023015"/>
    </source>
</evidence>
<dbReference type="EMBL" id="BAABIM010000001">
    <property type="protein sequence ID" value="GAA4671800.1"/>
    <property type="molecule type" value="Genomic_DNA"/>
</dbReference>
<gene>
    <name evidence="4" type="ORF">GCM10023226_05530</name>
</gene>
<dbReference type="Pfam" id="PF13185">
    <property type="entry name" value="GAF_2"/>
    <property type="match status" value="1"/>
</dbReference>
<keyword evidence="2" id="KW-0804">Transcription</keyword>
<protein>
    <submittedName>
        <fullName evidence="4">GAF domain-containing protein</fullName>
    </submittedName>
</protein>
<dbReference type="SMART" id="SM01012">
    <property type="entry name" value="ANTAR"/>
    <property type="match status" value="1"/>
</dbReference>
<dbReference type="PIRSF" id="PIRSF036625">
    <property type="entry name" value="GAF_ANTAR"/>
    <property type="match status" value="1"/>
</dbReference>
<dbReference type="InterPro" id="IPR029016">
    <property type="entry name" value="GAF-like_dom_sf"/>
</dbReference>
<dbReference type="Proteomes" id="UP001500621">
    <property type="component" value="Unassembled WGS sequence"/>
</dbReference>
<proteinExistence type="predicted"/>
<dbReference type="InterPro" id="IPR036388">
    <property type="entry name" value="WH-like_DNA-bd_sf"/>
</dbReference>